<dbReference type="EMBL" id="JANPWB010000010">
    <property type="protein sequence ID" value="KAJ1144368.1"/>
    <property type="molecule type" value="Genomic_DNA"/>
</dbReference>
<sequence>MLPVHAEALTVSRGWFKARDRMCRSFGAALLLGSEGLSRDSPVLQQSPGPAVPKVHRTLSLSGLGLKDSVGNCVLSGFLPAGAPALLADLMVRSKNGKATAVTAETETSSSDSAL</sequence>
<organism evidence="1 2">
    <name type="scientific">Pleurodeles waltl</name>
    <name type="common">Iberian ribbed newt</name>
    <dbReference type="NCBI Taxonomy" id="8319"/>
    <lineage>
        <taxon>Eukaryota</taxon>
        <taxon>Metazoa</taxon>
        <taxon>Chordata</taxon>
        <taxon>Craniata</taxon>
        <taxon>Vertebrata</taxon>
        <taxon>Euteleostomi</taxon>
        <taxon>Amphibia</taxon>
        <taxon>Batrachia</taxon>
        <taxon>Caudata</taxon>
        <taxon>Salamandroidea</taxon>
        <taxon>Salamandridae</taxon>
        <taxon>Pleurodelinae</taxon>
        <taxon>Pleurodeles</taxon>
    </lineage>
</organism>
<comment type="caution">
    <text evidence="1">The sequence shown here is derived from an EMBL/GenBank/DDBJ whole genome shotgun (WGS) entry which is preliminary data.</text>
</comment>
<accession>A0AAV7QWC4</accession>
<protein>
    <submittedName>
        <fullName evidence="1">Uncharacterized protein</fullName>
    </submittedName>
</protein>
<evidence type="ECO:0000313" key="2">
    <source>
        <dbReference type="Proteomes" id="UP001066276"/>
    </source>
</evidence>
<gene>
    <name evidence="1" type="ORF">NDU88_010667</name>
</gene>
<keyword evidence="2" id="KW-1185">Reference proteome</keyword>
<dbReference type="Proteomes" id="UP001066276">
    <property type="component" value="Chromosome 6"/>
</dbReference>
<name>A0AAV7QWC4_PLEWA</name>
<dbReference type="AlphaFoldDB" id="A0AAV7QWC4"/>
<reference evidence="1" key="1">
    <citation type="journal article" date="2022" name="bioRxiv">
        <title>Sequencing and chromosome-scale assembly of the giantPleurodeles waltlgenome.</title>
        <authorList>
            <person name="Brown T."/>
            <person name="Elewa A."/>
            <person name="Iarovenko S."/>
            <person name="Subramanian E."/>
            <person name="Araus A.J."/>
            <person name="Petzold A."/>
            <person name="Susuki M."/>
            <person name="Suzuki K.-i.T."/>
            <person name="Hayashi T."/>
            <person name="Toyoda A."/>
            <person name="Oliveira C."/>
            <person name="Osipova E."/>
            <person name="Leigh N.D."/>
            <person name="Simon A."/>
            <person name="Yun M.H."/>
        </authorList>
    </citation>
    <scope>NUCLEOTIDE SEQUENCE</scope>
    <source>
        <strain evidence="1">20211129_DDA</strain>
        <tissue evidence="1">Liver</tissue>
    </source>
</reference>
<evidence type="ECO:0000313" key="1">
    <source>
        <dbReference type="EMBL" id="KAJ1144368.1"/>
    </source>
</evidence>
<proteinExistence type="predicted"/>